<keyword evidence="5 9" id="KW-1133">Transmembrane helix</keyword>
<evidence type="ECO:0000256" key="5">
    <source>
        <dbReference type="ARBA" id="ARBA00022989"/>
    </source>
</evidence>
<evidence type="ECO:0000259" key="11">
    <source>
        <dbReference type="PROSITE" id="PS50112"/>
    </source>
</evidence>
<keyword evidence="4 9" id="KW-0812">Transmembrane</keyword>
<organism evidence="14 15">
    <name type="scientific">Hartmannibacter diazotrophicus</name>
    <dbReference type="NCBI Taxonomy" id="1482074"/>
    <lineage>
        <taxon>Bacteria</taxon>
        <taxon>Pseudomonadati</taxon>
        <taxon>Pseudomonadota</taxon>
        <taxon>Alphaproteobacteria</taxon>
        <taxon>Hyphomicrobiales</taxon>
        <taxon>Pleomorphomonadaceae</taxon>
        <taxon>Hartmannibacter</taxon>
    </lineage>
</organism>
<dbReference type="Pfam" id="PF00563">
    <property type="entry name" value="EAL"/>
    <property type="match status" value="1"/>
</dbReference>
<dbReference type="NCBIfam" id="TIGR00229">
    <property type="entry name" value="sensory_box"/>
    <property type="match status" value="1"/>
</dbReference>
<feature type="transmembrane region" description="Helical" evidence="9">
    <location>
        <begin position="259"/>
        <end position="279"/>
    </location>
</feature>
<dbReference type="InterPro" id="IPR029787">
    <property type="entry name" value="Nucleotide_cyclase"/>
</dbReference>
<evidence type="ECO:0000256" key="7">
    <source>
        <dbReference type="ARBA" id="ARBA00023177"/>
    </source>
</evidence>
<evidence type="ECO:0000313" key="15">
    <source>
        <dbReference type="Proteomes" id="UP000223606"/>
    </source>
</evidence>
<evidence type="ECO:0000313" key="14">
    <source>
        <dbReference type="EMBL" id="SON53694.1"/>
    </source>
</evidence>
<reference evidence="15" key="1">
    <citation type="submission" date="2017-09" db="EMBL/GenBank/DDBJ databases">
        <title>Genome sequence of Nannocystis excedens DSM 71.</title>
        <authorList>
            <person name="Blom J."/>
        </authorList>
    </citation>
    <scope>NUCLEOTIDE SEQUENCE [LARGE SCALE GENOMIC DNA]</scope>
    <source>
        <strain evidence="15">type strain: E19</strain>
    </source>
</reference>
<dbReference type="InterPro" id="IPR035965">
    <property type="entry name" value="PAS-like_dom_sf"/>
</dbReference>
<comment type="subcellular location">
    <subcellularLocation>
        <location evidence="1">Membrane</location>
        <topology evidence="1">Multi-pass membrane protein</topology>
    </subcellularLocation>
</comment>
<proteinExistence type="inferred from homology"/>
<dbReference type="InterPro" id="IPR018047">
    <property type="entry name" value="Ammonium_transpt_CS"/>
</dbReference>
<evidence type="ECO:0000256" key="1">
    <source>
        <dbReference type="ARBA" id="ARBA00004141"/>
    </source>
</evidence>
<dbReference type="Pfam" id="PF00909">
    <property type="entry name" value="Ammonium_transp"/>
    <property type="match status" value="1"/>
</dbReference>
<dbReference type="PROSITE" id="PS50112">
    <property type="entry name" value="PAS"/>
    <property type="match status" value="1"/>
</dbReference>
<dbReference type="AlphaFoldDB" id="A0A2C9D0C9"/>
<dbReference type="SMART" id="SM00052">
    <property type="entry name" value="EAL"/>
    <property type="match status" value="1"/>
</dbReference>
<dbReference type="Gene3D" id="1.10.3430.10">
    <property type="entry name" value="Ammonium transporter AmtB like domains"/>
    <property type="match status" value="1"/>
</dbReference>
<dbReference type="CDD" id="cd01948">
    <property type="entry name" value="EAL"/>
    <property type="match status" value="1"/>
</dbReference>
<dbReference type="SMART" id="SM00091">
    <property type="entry name" value="PAS"/>
    <property type="match status" value="1"/>
</dbReference>
<dbReference type="SUPFAM" id="SSF55073">
    <property type="entry name" value="Nucleotide cyclase"/>
    <property type="match status" value="1"/>
</dbReference>
<dbReference type="CDD" id="cd00130">
    <property type="entry name" value="PAS"/>
    <property type="match status" value="1"/>
</dbReference>
<feature type="transmembrane region" description="Helical" evidence="9">
    <location>
        <begin position="230"/>
        <end position="247"/>
    </location>
</feature>
<feature type="chain" id="PRO_5013220127" evidence="10">
    <location>
        <begin position="26"/>
        <end position="1074"/>
    </location>
</feature>
<dbReference type="PROSITE" id="PS50883">
    <property type="entry name" value="EAL"/>
    <property type="match status" value="1"/>
</dbReference>
<evidence type="ECO:0000256" key="4">
    <source>
        <dbReference type="ARBA" id="ARBA00022692"/>
    </source>
</evidence>
<dbReference type="InterPro" id="IPR000014">
    <property type="entry name" value="PAS"/>
</dbReference>
<protein>
    <submittedName>
        <fullName evidence="14">Bacteriophytochrome cph2</fullName>
    </submittedName>
</protein>
<dbReference type="SUPFAM" id="SSF141868">
    <property type="entry name" value="EAL domain-like"/>
    <property type="match status" value="1"/>
</dbReference>
<dbReference type="PROSITE" id="PS01219">
    <property type="entry name" value="AMMONIUM_TRANSP"/>
    <property type="match status" value="1"/>
</dbReference>
<keyword evidence="15" id="KW-1185">Reference proteome</keyword>
<gene>
    <name evidence="14" type="primary">cph2_1</name>
    <name evidence="14" type="ORF">HDIA_0153</name>
</gene>
<evidence type="ECO:0000256" key="8">
    <source>
        <dbReference type="SAM" id="Coils"/>
    </source>
</evidence>
<dbReference type="NCBIfam" id="TIGR00836">
    <property type="entry name" value="amt"/>
    <property type="match status" value="1"/>
</dbReference>
<dbReference type="SMART" id="SM00267">
    <property type="entry name" value="GGDEF"/>
    <property type="match status" value="1"/>
</dbReference>
<dbReference type="PANTHER" id="PTHR44757">
    <property type="entry name" value="DIGUANYLATE CYCLASE DGCP"/>
    <property type="match status" value="1"/>
</dbReference>
<feature type="transmembrane region" description="Helical" evidence="9">
    <location>
        <begin position="147"/>
        <end position="168"/>
    </location>
</feature>
<evidence type="ECO:0000259" key="12">
    <source>
        <dbReference type="PROSITE" id="PS50883"/>
    </source>
</evidence>
<dbReference type="InterPro" id="IPR052155">
    <property type="entry name" value="Biofilm_reg_signaling"/>
</dbReference>
<feature type="domain" description="PAS" evidence="11">
    <location>
        <begin position="493"/>
        <end position="563"/>
    </location>
</feature>
<dbReference type="InterPro" id="IPR043128">
    <property type="entry name" value="Rev_trsase/Diguanyl_cyclase"/>
</dbReference>
<dbReference type="Pfam" id="PF00990">
    <property type="entry name" value="GGDEF"/>
    <property type="match status" value="1"/>
</dbReference>
<dbReference type="PANTHER" id="PTHR44757:SF2">
    <property type="entry name" value="BIOFILM ARCHITECTURE MAINTENANCE PROTEIN MBAA"/>
    <property type="match status" value="1"/>
</dbReference>
<evidence type="ECO:0000256" key="10">
    <source>
        <dbReference type="SAM" id="SignalP"/>
    </source>
</evidence>
<dbReference type="EMBL" id="LT960614">
    <property type="protein sequence ID" value="SON53694.1"/>
    <property type="molecule type" value="Genomic_DNA"/>
</dbReference>
<keyword evidence="7" id="KW-0924">Ammonia transport</keyword>
<feature type="coiled-coil region" evidence="8">
    <location>
        <begin position="461"/>
        <end position="495"/>
    </location>
</feature>
<feature type="transmembrane region" description="Helical" evidence="9">
    <location>
        <begin position="383"/>
        <end position="404"/>
    </location>
</feature>
<evidence type="ECO:0000256" key="6">
    <source>
        <dbReference type="ARBA" id="ARBA00023136"/>
    </source>
</evidence>
<comment type="similarity">
    <text evidence="2">Belongs to the ammonia transporter channel (TC 1.A.11.2) family.</text>
</comment>
<dbReference type="SUPFAM" id="SSF111352">
    <property type="entry name" value="Ammonium transporter"/>
    <property type="match status" value="1"/>
</dbReference>
<feature type="transmembrane region" description="Helical" evidence="9">
    <location>
        <begin position="349"/>
        <end position="371"/>
    </location>
</feature>
<dbReference type="Gene3D" id="3.30.70.270">
    <property type="match status" value="1"/>
</dbReference>
<evidence type="ECO:0000256" key="2">
    <source>
        <dbReference type="ARBA" id="ARBA00005887"/>
    </source>
</evidence>
<dbReference type="PROSITE" id="PS50887">
    <property type="entry name" value="GGDEF"/>
    <property type="match status" value="1"/>
</dbReference>
<dbReference type="Gene3D" id="3.20.20.450">
    <property type="entry name" value="EAL domain"/>
    <property type="match status" value="1"/>
</dbReference>
<keyword evidence="6 9" id="KW-0472">Membrane</keyword>
<feature type="signal peptide" evidence="10">
    <location>
        <begin position="1"/>
        <end position="25"/>
    </location>
</feature>
<sequence length="1074" mass="115535">MKWHDYSRALITAAALVALPTLAFADDGNLQRNIDSTWVLTAAALVMVMQVGFLLLEAGMVRSKNSINVAQKNLLDFLFAVTAFWFAGFMIGFGPSGSLPFGMEPRYLLLNTIDSNEAAFFVFQVMFCGTAATIVSGAVAERMRLMAYVIGSCVLSLLIYPLFLHWAWGGALGPASAAFLGNAGFVDFAGSTVVHATGGWVSLAACLVIGARRGRFGADGTPVRIAGHNPVLAITGGFFLYIGWIGFNGGSTLHAGASVAPIILNTILAGAVGGIAGYVQSHLSDGCILPEKPLNGMLGGLVAITAGCHVLTPAGAGAIGVIGSLIALYANDVLEKKLHIDDAVGAIGVHGFAGVAGTLGLAVLAPAGNLPTGDWLAQLQVQALGAGVNFCWTFAAGYVLFWALKRFSILRVDAEEERIGLNMAEHGTRLGVGHIEAALEGLVNGTADLRMRLPHVEGDESEDLTRMFNRLLENLEDEERTRSEIETKLRTAEEAERVSALSNATFEGIVMHKDGIILDSNNQLANLVGLTVKDLIGRSMFDFLGPSDGATVQEMVRRNASEQYEVTVVAANGDQIPCAIRGRKIVFRGQEVQIGCIVDLRERKAAERNMAYLAQHDPLTQLANRALFNDRLARAVGAATEAQPAALLLIDLDRFKFINDLHGHQAGDAVICETARRIESVVPANSTVARLGGDEFAVIVEGVEFQTQVEDLAHRIVQLSSASIRLDGGTAVDVGASVGVAIGPRDGDDAETLFARADTALYHSKKLGRNCYNVFKPGMNELMERRRELEGDMDKALQRGEFEVYFQPRVSVATSRITGYEALLRWNHPDRGQISPQEFIPVAEACGKIVSIGAWILRQACTAAVEHFPGQRISVNISPVQFQRAEFVEEARRTVEETGIRPGLLELEITESMLLGDDYGALKRIEKLKSLGFSIALDDFGTGYSSLSYLSKFPFDTIKIDRSFVSGIETNENARLIARTVVDLANSMGKAIVAEGVETAAQAEFLIRCGCGELQGYLLGKPLPISEAIEARQASFEDLLAFRGRDEIDDQVEKLRRAWSKMTRTGEAGELATG</sequence>
<dbReference type="CDD" id="cd01949">
    <property type="entry name" value="GGDEF"/>
    <property type="match status" value="1"/>
</dbReference>
<dbReference type="SUPFAM" id="SSF55785">
    <property type="entry name" value="PYP-like sensor domain (PAS domain)"/>
    <property type="match status" value="1"/>
</dbReference>
<name>A0A2C9D0C9_9HYPH</name>
<feature type="transmembrane region" description="Helical" evidence="9">
    <location>
        <begin position="188"/>
        <end position="209"/>
    </location>
</feature>
<keyword evidence="3" id="KW-0813">Transport</keyword>
<accession>A0A2C9D0C9</accession>
<dbReference type="Pfam" id="PF13426">
    <property type="entry name" value="PAS_9"/>
    <property type="match status" value="1"/>
</dbReference>
<keyword evidence="10" id="KW-0732">Signal</keyword>
<feature type="domain" description="EAL" evidence="12">
    <location>
        <begin position="786"/>
        <end position="1036"/>
    </location>
</feature>
<dbReference type="RefSeq" id="WP_162292594.1">
    <property type="nucleotide sequence ID" value="NZ_LT960614.1"/>
</dbReference>
<dbReference type="Proteomes" id="UP000223606">
    <property type="component" value="Chromosome 1"/>
</dbReference>
<dbReference type="InterPro" id="IPR035919">
    <property type="entry name" value="EAL_sf"/>
</dbReference>
<dbReference type="Gene3D" id="3.30.450.20">
    <property type="entry name" value="PAS domain"/>
    <property type="match status" value="1"/>
</dbReference>
<evidence type="ECO:0000256" key="3">
    <source>
        <dbReference type="ARBA" id="ARBA00022448"/>
    </source>
</evidence>
<dbReference type="NCBIfam" id="TIGR00254">
    <property type="entry name" value="GGDEF"/>
    <property type="match status" value="1"/>
</dbReference>
<keyword evidence="8" id="KW-0175">Coiled coil</keyword>
<dbReference type="KEGG" id="hdi:HDIA_0153"/>
<dbReference type="InterPro" id="IPR029020">
    <property type="entry name" value="Ammonium/urea_transptr"/>
</dbReference>
<dbReference type="InterPro" id="IPR000160">
    <property type="entry name" value="GGDEF_dom"/>
</dbReference>
<evidence type="ECO:0000256" key="9">
    <source>
        <dbReference type="SAM" id="Phobius"/>
    </source>
</evidence>
<dbReference type="GO" id="GO:0008519">
    <property type="term" value="F:ammonium channel activity"/>
    <property type="evidence" value="ECO:0007669"/>
    <property type="project" value="InterPro"/>
</dbReference>
<dbReference type="InterPro" id="IPR001633">
    <property type="entry name" value="EAL_dom"/>
</dbReference>
<feature type="domain" description="GGDEF" evidence="13">
    <location>
        <begin position="643"/>
        <end position="777"/>
    </location>
</feature>
<feature type="transmembrane region" description="Helical" evidence="9">
    <location>
        <begin position="300"/>
        <end position="329"/>
    </location>
</feature>
<evidence type="ECO:0000259" key="13">
    <source>
        <dbReference type="PROSITE" id="PS50887"/>
    </source>
</evidence>
<dbReference type="InterPro" id="IPR001905">
    <property type="entry name" value="Ammonium_transpt"/>
</dbReference>
<feature type="transmembrane region" description="Helical" evidence="9">
    <location>
        <begin position="35"/>
        <end position="56"/>
    </location>
</feature>
<feature type="transmembrane region" description="Helical" evidence="9">
    <location>
        <begin position="118"/>
        <end position="140"/>
    </location>
</feature>
<dbReference type="GO" id="GO:0016020">
    <property type="term" value="C:membrane"/>
    <property type="evidence" value="ECO:0007669"/>
    <property type="project" value="UniProtKB-SubCell"/>
</dbReference>
<feature type="transmembrane region" description="Helical" evidence="9">
    <location>
        <begin position="77"/>
        <end position="98"/>
    </location>
</feature>
<dbReference type="InterPro" id="IPR024041">
    <property type="entry name" value="NH4_transpt_AmtB-like_dom"/>
</dbReference>